<dbReference type="AlphaFoldDB" id="A0A7D3XF20"/>
<name>A0A7D3XF20_9BACT</name>
<accession>A0A7D3XF20</accession>
<protein>
    <submittedName>
        <fullName evidence="2">DUF1987 domain-containing protein</fullName>
    </submittedName>
</protein>
<organism evidence="2 3">
    <name type="scientific">Tenuifilum thalassicum</name>
    <dbReference type="NCBI Taxonomy" id="2590900"/>
    <lineage>
        <taxon>Bacteria</taxon>
        <taxon>Pseudomonadati</taxon>
        <taxon>Bacteroidota</taxon>
        <taxon>Bacteroidia</taxon>
        <taxon>Bacteroidales</taxon>
        <taxon>Tenuifilaceae</taxon>
        <taxon>Tenuifilum</taxon>
    </lineage>
</organism>
<dbReference type="InterPro" id="IPR018530">
    <property type="entry name" value="SiaC"/>
</dbReference>
<dbReference type="Proteomes" id="UP000500961">
    <property type="component" value="Chromosome"/>
</dbReference>
<sequence>MGILVEKTQDCPYINFSEEGILEIEGRSITEDPFTFWQPILEWVESYCTNPAPNTQLIVFLEYSNSSSNKYLSEIFRKLEEVNGKKTKVSVKWHYENGDDAVQQLGEDFESIFELPFEFIAEDVEKQRATKVKIRSKKTGAEAIISYKYWDAIVRNGHGDEYQVLQELS</sequence>
<dbReference type="KEGG" id="ttz:FHG85_02490"/>
<evidence type="ECO:0000313" key="2">
    <source>
        <dbReference type="EMBL" id="QKG79177.1"/>
    </source>
</evidence>
<dbReference type="RefSeq" id="WP_173072695.1">
    <property type="nucleotide sequence ID" value="NZ_CP041345.1"/>
</dbReference>
<proteinExistence type="predicted"/>
<evidence type="ECO:0000259" key="1">
    <source>
        <dbReference type="Pfam" id="PF09345"/>
    </source>
</evidence>
<evidence type="ECO:0000313" key="3">
    <source>
        <dbReference type="Proteomes" id="UP000500961"/>
    </source>
</evidence>
<reference evidence="2 3" key="1">
    <citation type="submission" date="2019-07" db="EMBL/GenBank/DDBJ databases">
        <title>Thalassofilum flectens gen. nov., sp. nov., a novel moderate thermophilic anaerobe from a shallow sea hot spring in Kunashir Island (Russia), representing a new family in the order Bacteroidales, and proposal of Thalassofilacea fam. nov.</title>
        <authorList>
            <person name="Kochetkova T.V."/>
            <person name="Podosokorskaya O.A."/>
            <person name="Novikov A."/>
            <person name="Elcheninov A.G."/>
            <person name="Toshchakov S.V."/>
            <person name="Kublanov I.V."/>
        </authorList>
    </citation>
    <scope>NUCLEOTIDE SEQUENCE [LARGE SCALE GENOMIC DNA]</scope>
    <source>
        <strain evidence="2 3">38-H</strain>
    </source>
</reference>
<dbReference type="EMBL" id="CP041345">
    <property type="protein sequence ID" value="QKG79177.1"/>
    <property type="molecule type" value="Genomic_DNA"/>
</dbReference>
<feature type="domain" description="SiaC family regulatory phosphoprotein" evidence="1">
    <location>
        <begin position="6"/>
        <end position="121"/>
    </location>
</feature>
<gene>
    <name evidence="2" type="ORF">FHG85_02490</name>
</gene>
<dbReference type="Pfam" id="PF09345">
    <property type="entry name" value="SiaC"/>
    <property type="match status" value="1"/>
</dbReference>
<keyword evidence="3" id="KW-1185">Reference proteome</keyword>